<gene>
    <name evidence="1" type="ORF">JK360_29620</name>
</gene>
<dbReference type="Proteomes" id="UP000629371">
    <property type="component" value="Unassembled WGS sequence"/>
</dbReference>
<dbReference type="RefSeq" id="WP_201809235.1">
    <property type="nucleotide sequence ID" value="NZ_JAERRI010000019.1"/>
</dbReference>
<dbReference type="EMBL" id="JAERRI010000019">
    <property type="protein sequence ID" value="MBL1093438.1"/>
    <property type="molecule type" value="Genomic_DNA"/>
</dbReference>
<comment type="caution">
    <text evidence="1">The sequence shown here is derived from an EMBL/GenBank/DDBJ whole genome shotgun (WGS) entry which is preliminary data.</text>
</comment>
<organism evidence="1 2">
    <name type="scientific">Streptomyces siderophoricus</name>
    <dbReference type="NCBI Taxonomy" id="2802281"/>
    <lineage>
        <taxon>Bacteria</taxon>
        <taxon>Bacillati</taxon>
        <taxon>Actinomycetota</taxon>
        <taxon>Actinomycetes</taxon>
        <taxon>Kitasatosporales</taxon>
        <taxon>Streptomycetaceae</taxon>
        <taxon>Streptomyces</taxon>
    </lineage>
</organism>
<evidence type="ECO:0000313" key="1">
    <source>
        <dbReference type="EMBL" id="MBL1093438.1"/>
    </source>
</evidence>
<protein>
    <submittedName>
        <fullName evidence="1">Uncharacterized protein</fullName>
    </submittedName>
</protein>
<name>A0ABS1N075_9ACTN</name>
<proteinExistence type="predicted"/>
<evidence type="ECO:0000313" key="2">
    <source>
        <dbReference type="Proteomes" id="UP000629371"/>
    </source>
</evidence>
<reference evidence="1 2" key="1">
    <citation type="submission" date="2021-01" db="EMBL/GenBank/DDBJ databases">
        <title>WGS of actinomycetes isolated from Thailand.</title>
        <authorList>
            <person name="Thawai C."/>
        </authorList>
    </citation>
    <scope>NUCLEOTIDE SEQUENCE [LARGE SCALE GENOMIC DNA]</scope>
    <source>
        <strain evidence="1 2">CH9-7</strain>
    </source>
</reference>
<accession>A0ABS1N075</accession>
<keyword evidence="2" id="KW-1185">Reference proteome</keyword>
<sequence>MTVRKTHRGVAEQDWFVRARVRVRAEHHATSLEREVRIFRAGEVVEMVQWGRASQEIDPTSWWTTNRYIPAAHIVPADKVEVLEVLDERRPTFDADNE</sequence>